<dbReference type="VEuPathDB" id="FungiDB:FVEG_11135"/>
<sequence>MAIQRLVARDDQSNALAIGRQLRRDMTPDECYQCESAYQYVRQMQRNEKLCAGDAFHDLYSICVGCIEDNIDSGSPRDYVEPNLGRYVDYCAQFTSFTKWAAMGATSATSATIQTRSTTATSAAETDGGRTSDTNITDRTVEQTETSVPVSSTNTMPQTTTEVTQSRESASSSATPKKDNPSSSKAWVAGAVVPSVLLLAVVATFAIWWRRRRNRTQKGPRTPHVDEVAGTSGFDKPELDSLGIAQPKSKQEGIVSTSIAAHDTAVLPVPNEMPENGLSRVELHGEATGGTGHSHGSGPYYELPATGATVYELPSKPCQP</sequence>
<keyword evidence="2" id="KW-0472">Membrane</keyword>
<dbReference type="CDD" id="cd12087">
    <property type="entry name" value="TM_EGFR-like"/>
    <property type="match status" value="1"/>
</dbReference>
<dbReference type="EMBL" id="CM000586">
    <property type="protein sequence ID" value="EWG52367.1"/>
    <property type="molecule type" value="Genomic_DNA"/>
</dbReference>
<dbReference type="PANTHER" id="PTHR38122:SF1">
    <property type="entry name" value="GLYCOPROTEIN X"/>
    <property type="match status" value="1"/>
</dbReference>
<feature type="transmembrane region" description="Helical" evidence="2">
    <location>
        <begin position="186"/>
        <end position="209"/>
    </location>
</feature>
<evidence type="ECO:0000313" key="4">
    <source>
        <dbReference type="Proteomes" id="UP000009096"/>
    </source>
</evidence>
<evidence type="ECO:0000256" key="1">
    <source>
        <dbReference type="SAM" id="MobiDB-lite"/>
    </source>
</evidence>
<protein>
    <submittedName>
        <fullName evidence="3">Uncharacterized protein</fullName>
    </submittedName>
</protein>
<dbReference type="EMBL" id="DS022257">
    <property type="protein sequence ID" value="EWG52367.1"/>
    <property type="molecule type" value="Genomic_DNA"/>
</dbReference>
<evidence type="ECO:0000256" key="2">
    <source>
        <dbReference type="SAM" id="Phobius"/>
    </source>
</evidence>
<evidence type="ECO:0000313" key="3">
    <source>
        <dbReference type="EMBL" id="EWG52367.1"/>
    </source>
</evidence>
<name>W7N6X2_GIBM7</name>
<dbReference type="GeneID" id="30068669"/>
<proteinExistence type="predicted"/>
<feature type="compositionally biased region" description="Polar residues" evidence="1">
    <location>
        <begin position="129"/>
        <end position="184"/>
    </location>
</feature>
<keyword evidence="4" id="KW-1185">Reference proteome</keyword>
<feature type="region of interest" description="Disordered" evidence="1">
    <location>
        <begin position="111"/>
        <end position="184"/>
    </location>
</feature>
<accession>W7N6X2</accession>
<dbReference type="AlphaFoldDB" id="W7N6X2"/>
<gene>
    <name evidence="3" type="ORF">FVEG_11135</name>
</gene>
<organism evidence="3 4">
    <name type="scientific">Gibberella moniliformis (strain M3125 / FGSC 7600)</name>
    <name type="common">Maize ear and stalk rot fungus</name>
    <name type="synonym">Fusarium verticillioides</name>
    <dbReference type="NCBI Taxonomy" id="334819"/>
    <lineage>
        <taxon>Eukaryota</taxon>
        <taxon>Fungi</taxon>
        <taxon>Dikarya</taxon>
        <taxon>Ascomycota</taxon>
        <taxon>Pezizomycotina</taxon>
        <taxon>Sordariomycetes</taxon>
        <taxon>Hypocreomycetidae</taxon>
        <taxon>Hypocreales</taxon>
        <taxon>Nectriaceae</taxon>
        <taxon>Fusarium</taxon>
        <taxon>Fusarium fujikuroi species complex</taxon>
    </lineage>
</organism>
<dbReference type="STRING" id="334819.W7N6X2"/>
<feature type="compositionally biased region" description="Low complexity" evidence="1">
    <location>
        <begin position="111"/>
        <end position="126"/>
    </location>
</feature>
<reference evidence="3 4" key="1">
    <citation type="journal article" date="2010" name="Nature">
        <title>Comparative genomics reveals mobile pathogenicity chromosomes in Fusarium.</title>
        <authorList>
            <person name="Ma L.J."/>
            <person name="van der Does H.C."/>
            <person name="Borkovich K.A."/>
            <person name="Coleman J.J."/>
            <person name="Daboussi M.J."/>
            <person name="Di Pietro A."/>
            <person name="Dufresne M."/>
            <person name="Freitag M."/>
            <person name="Grabherr M."/>
            <person name="Henrissat B."/>
            <person name="Houterman P.M."/>
            <person name="Kang S."/>
            <person name="Shim W.B."/>
            <person name="Woloshuk C."/>
            <person name="Xie X."/>
            <person name="Xu J.R."/>
            <person name="Antoniw J."/>
            <person name="Baker S.E."/>
            <person name="Bluhm B.H."/>
            <person name="Breakspear A."/>
            <person name="Brown D.W."/>
            <person name="Butchko R.A."/>
            <person name="Chapman S."/>
            <person name="Coulson R."/>
            <person name="Coutinho P.M."/>
            <person name="Danchin E.G."/>
            <person name="Diener A."/>
            <person name="Gale L.R."/>
            <person name="Gardiner D.M."/>
            <person name="Goff S."/>
            <person name="Hammond-Kosack K.E."/>
            <person name="Hilburn K."/>
            <person name="Hua-Van A."/>
            <person name="Jonkers W."/>
            <person name="Kazan K."/>
            <person name="Kodira C.D."/>
            <person name="Koehrsen M."/>
            <person name="Kumar L."/>
            <person name="Lee Y.H."/>
            <person name="Li L."/>
            <person name="Manners J.M."/>
            <person name="Miranda-Saavedra D."/>
            <person name="Mukherjee M."/>
            <person name="Park G."/>
            <person name="Park J."/>
            <person name="Park S.Y."/>
            <person name="Proctor R.H."/>
            <person name="Regev A."/>
            <person name="Ruiz-Roldan M.C."/>
            <person name="Sain D."/>
            <person name="Sakthikumar S."/>
            <person name="Sykes S."/>
            <person name="Schwartz D.C."/>
            <person name="Turgeon B.G."/>
            <person name="Wapinski I."/>
            <person name="Yoder O."/>
            <person name="Young S."/>
            <person name="Zeng Q."/>
            <person name="Zhou S."/>
            <person name="Galagan J."/>
            <person name="Cuomo C.A."/>
            <person name="Kistler H.C."/>
            <person name="Rep M."/>
        </authorList>
    </citation>
    <scope>NUCLEOTIDE SEQUENCE [LARGE SCALE GENOMIC DNA]</scope>
    <source>
        <strain evidence="4">M3125 / FGSC 7600</strain>
    </source>
</reference>
<keyword evidence="2" id="KW-1133">Transmembrane helix</keyword>
<dbReference type="KEGG" id="fvr:FVEG_11135"/>
<feature type="region of interest" description="Disordered" evidence="1">
    <location>
        <begin position="216"/>
        <end position="238"/>
    </location>
</feature>
<dbReference type="PANTHER" id="PTHR38122">
    <property type="entry name" value="GLYCOPROTEIN X"/>
    <property type="match status" value="1"/>
</dbReference>
<keyword evidence="2" id="KW-0812">Transmembrane</keyword>
<dbReference type="Proteomes" id="UP000009096">
    <property type="component" value="Chromosome 9"/>
</dbReference>
<dbReference type="OrthoDB" id="5414836at2759"/>
<dbReference type="RefSeq" id="XP_018758558.1">
    <property type="nucleotide sequence ID" value="XM_018900302.1"/>
</dbReference>
<dbReference type="eggNOG" id="ENOG502T4E7">
    <property type="taxonomic scope" value="Eukaryota"/>
</dbReference>